<dbReference type="OrthoDB" id="4062651at2759"/>
<dbReference type="Proteomes" id="UP000030751">
    <property type="component" value="Unassembled WGS sequence"/>
</dbReference>
<reference evidence="3" key="2">
    <citation type="submission" date="2012-05" db="EMBL/GenBank/DDBJ databases">
        <title>Annotation of the Genome Sequence of Fusarium oxysporum HDV247.</title>
        <authorList>
            <consortium name="The Broad Institute Genomics Platform"/>
            <person name="Ma L.-J."/>
            <person name="Corby-Kistler H."/>
            <person name="Broz K."/>
            <person name="Gale L.R."/>
            <person name="Jonkers W."/>
            <person name="O'Donnell K."/>
            <person name="Ploetz R."/>
            <person name="Steinberg C."/>
            <person name="Schwartz D.C."/>
            <person name="VanEtten H."/>
            <person name="Zhou S."/>
            <person name="Young S.K."/>
            <person name="Zeng Q."/>
            <person name="Gargeya S."/>
            <person name="Fitzgerald M."/>
            <person name="Abouelleil A."/>
            <person name="Alvarado L."/>
            <person name="Chapman S.B."/>
            <person name="Gainer-Dewar J."/>
            <person name="Goldberg J."/>
            <person name="Griggs A."/>
            <person name="Gujja S."/>
            <person name="Hansen M."/>
            <person name="Howarth C."/>
            <person name="Imamovic A."/>
            <person name="Ireland A."/>
            <person name="Larimer J."/>
            <person name="McCowan C."/>
            <person name="Murphy C."/>
            <person name="Pearson M."/>
            <person name="Poon T.W."/>
            <person name="Priest M."/>
            <person name="Roberts A."/>
            <person name="Saif S."/>
            <person name="Shea T."/>
            <person name="Sykes S."/>
            <person name="Wortman J."/>
            <person name="Nusbaum C."/>
            <person name="Birren B."/>
        </authorList>
    </citation>
    <scope>NUCLEOTIDE SEQUENCE</scope>
    <source>
        <strain evidence="3">HDV247</strain>
    </source>
</reference>
<evidence type="ECO:0000256" key="1">
    <source>
        <dbReference type="SAM" id="MobiDB-lite"/>
    </source>
</evidence>
<evidence type="ECO:0000313" key="3">
    <source>
        <dbReference type="EMBL" id="EXA51243.1"/>
    </source>
</evidence>
<feature type="non-terminal residue" evidence="3">
    <location>
        <position position="1"/>
    </location>
</feature>
<feature type="domain" description="Protein kinase" evidence="2">
    <location>
        <begin position="149"/>
        <end position="386"/>
    </location>
</feature>
<name>W9Q1D0_FUSOX</name>
<dbReference type="AlphaFoldDB" id="W9Q1D0"/>
<dbReference type="EMBL" id="JH650969">
    <property type="protein sequence ID" value="EXA51243.1"/>
    <property type="molecule type" value="Genomic_DNA"/>
</dbReference>
<gene>
    <name evidence="3" type="ORF">FOVG_03707</name>
</gene>
<dbReference type="GO" id="GO:0004672">
    <property type="term" value="F:protein kinase activity"/>
    <property type="evidence" value="ECO:0007669"/>
    <property type="project" value="InterPro"/>
</dbReference>
<dbReference type="InterPro" id="IPR011009">
    <property type="entry name" value="Kinase-like_dom_sf"/>
</dbReference>
<reference evidence="3" key="1">
    <citation type="submission" date="2011-10" db="EMBL/GenBank/DDBJ databases">
        <title>The Genome Sequence of Fusarium oxysporum HDV247.</title>
        <authorList>
            <consortium name="The Broad Institute Genome Sequencing Platform"/>
            <person name="Ma L.-J."/>
            <person name="Gale L.R."/>
            <person name="Schwartz D.C."/>
            <person name="Zhou S."/>
            <person name="Corby-Kistler H."/>
            <person name="Young S.K."/>
            <person name="Zeng Q."/>
            <person name="Gargeya S."/>
            <person name="Fitzgerald M."/>
            <person name="Haas B."/>
            <person name="Abouelleil A."/>
            <person name="Alvarado L."/>
            <person name="Arachchi H.M."/>
            <person name="Berlin A."/>
            <person name="Brown A."/>
            <person name="Chapman S.B."/>
            <person name="Chen Z."/>
            <person name="Dunbar C."/>
            <person name="Freedman E."/>
            <person name="Gearin G."/>
            <person name="Goldberg J."/>
            <person name="Griggs A."/>
            <person name="Gujja S."/>
            <person name="Heiman D."/>
            <person name="Howarth C."/>
            <person name="Larson L."/>
            <person name="Lui A."/>
            <person name="MacDonald P.J.P."/>
            <person name="Montmayeur A."/>
            <person name="Murphy C."/>
            <person name="Neiman D."/>
            <person name="Pearson M."/>
            <person name="Priest M."/>
            <person name="Roberts A."/>
            <person name="Saif S."/>
            <person name="Shea T."/>
            <person name="Shenoy N."/>
            <person name="Sisk P."/>
            <person name="Stolte C."/>
            <person name="Sykes S."/>
            <person name="Wortman J."/>
            <person name="Nusbaum C."/>
            <person name="Birren B."/>
        </authorList>
    </citation>
    <scope>NUCLEOTIDE SEQUENCE [LARGE SCALE GENOMIC DNA]</scope>
    <source>
        <strain evidence="3">HDV247</strain>
    </source>
</reference>
<accession>W9Q1D0</accession>
<organism evidence="3">
    <name type="scientific">Fusarium oxysporum f. sp. pisi HDV247</name>
    <dbReference type="NCBI Taxonomy" id="1080344"/>
    <lineage>
        <taxon>Eukaryota</taxon>
        <taxon>Fungi</taxon>
        <taxon>Dikarya</taxon>
        <taxon>Ascomycota</taxon>
        <taxon>Pezizomycotina</taxon>
        <taxon>Sordariomycetes</taxon>
        <taxon>Hypocreomycetidae</taxon>
        <taxon>Hypocreales</taxon>
        <taxon>Nectriaceae</taxon>
        <taxon>Fusarium</taxon>
        <taxon>Fusarium oxysporum species complex</taxon>
    </lineage>
</organism>
<proteinExistence type="predicted"/>
<sequence length="386" mass="42748">MSIPRPTILIASQPTHPASRSRKMGDIVETQAMDDVAVYELHSGTGDGADMVFAFNGCLISVSIFPSNGSSTKDTQGRDDRPLQDHLVDLIEKATVCQDDDEYEELVDEVFAVILDAGRPLFCQLTSSQDKQALRKSLHYFLFPPFFHFRLEASAPTGSVSIIPISSSETNTLHTVDPASDQGFQDELEICQDLPRYTPEEVFATEVFECGARTVTAAVQIQGRDMFCKSSGEPGGLYGTSKGQELECLHKIRESFPTGSIRVPQLLGYVHHHDTEHILGFLRQWVPGRRLSDIITSATSQNKEKWASQIRQTVELLHQHGLIWGDGKPDSIIIDEQDNAWLIDFGGGYTRGWIDEDLAETKEGDEQALNRITELLSGGEEMSSSS</sequence>
<dbReference type="Gene3D" id="1.10.510.10">
    <property type="entry name" value="Transferase(Phosphotransferase) domain 1"/>
    <property type="match status" value="1"/>
</dbReference>
<evidence type="ECO:0000259" key="2">
    <source>
        <dbReference type="PROSITE" id="PS50011"/>
    </source>
</evidence>
<dbReference type="InterPro" id="IPR000719">
    <property type="entry name" value="Prot_kinase_dom"/>
</dbReference>
<protein>
    <recommendedName>
        <fullName evidence="2">Protein kinase domain-containing protein</fullName>
    </recommendedName>
</protein>
<dbReference type="PROSITE" id="PS50011">
    <property type="entry name" value="PROTEIN_KINASE_DOM"/>
    <property type="match status" value="1"/>
</dbReference>
<dbReference type="SUPFAM" id="SSF56112">
    <property type="entry name" value="Protein kinase-like (PK-like)"/>
    <property type="match status" value="1"/>
</dbReference>
<dbReference type="GO" id="GO:0005524">
    <property type="term" value="F:ATP binding"/>
    <property type="evidence" value="ECO:0007669"/>
    <property type="project" value="InterPro"/>
</dbReference>
<feature type="region of interest" description="Disordered" evidence="1">
    <location>
        <begin position="1"/>
        <end position="22"/>
    </location>
</feature>
<dbReference type="HOGENOM" id="CLU_035264_2_0_1"/>